<sequence>MAHQFTNHGDRSTDYLTTQHPNPSNADAFKSSYDDLIDQYAEPYSRISRHQTFKVQTHTTDDSASRGPSYSLDNKSLYLNGKIEEEEDVVPELPQSYPPKQKQEKVVDNRSCWQRVLPDSWACRLFVITVLVETAIDLAIESDLLVRLQDAGSVDNDSANKMHVYLSVFALAHIFQFVLAVDAVYARNTLQFICLILFNLLFLIYAIIQIGEIRNSTTTSGGIIHIPVNVLTSIIPAVISAAEVAYIALGWKIYNEFGWKVYKFLGADRRIKKMYASYQIFQCLVKFDLFFWVGFSVQFLWLVLRQDDWEYYVTWAALPLSVVLLVEGHLAARHENKWMMATFMSGCIGALVYFVYKTYKLLKYRETDYALVWHSLTTFSAIAIFLLLVTIVFTIIVMQNFGRGLKDSIARNKSHIRGDGSQQVRRGPMSTNPNRMSID</sequence>
<feature type="transmembrane region" description="Helical" evidence="2">
    <location>
        <begin position="230"/>
        <end position="254"/>
    </location>
</feature>
<dbReference type="AlphaFoldDB" id="A0A0C9T346"/>
<feature type="transmembrane region" description="Helical" evidence="2">
    <location>
        <begin position="309"/>
        <end position="326"/>
    </location>
</feature>
<dbReference type="Proteomes" id="UP000053647">
    <property type="component" value="Unassembled WGS sequence"/>
</dbReference>
<reference evidence="4" key="2">
    <citation type="submission" date="2015-01" db="EMBL/GenBank/DDBJ databases">
        <title>Evolutionary Origins and Diversification of the Mycorrhizal Mutualists.</title>
        <authorList>
            <consortium name="DOE Joint Genome Institute"/>
            <consortium name="Mycorrhizal Genomics Consortium"/>
            <person name="Kohler A."/>
            <person name="Kuo A."/>
            <person name="Nagy L.G."/>
            <person name="Floudas D."/>
            <person name="Copeland A."/>
            <person name="Barry K.W."/>
            <person name="Cichocki N."/>
            <person name="Veneault-Fourrey C."/>
            <person name="LaButti K."/>
            <person name="Lindquist E.A."/>
            <person name="Lipzen A."/>
            <person name="Lundell T."/>
            <person name="Morin E."/>
            <person name="Murat C."/>
            <person name="Riley R."/>
            <person name="Ohm R."/>
            <person name="Sun H."/>
            <person name="Tunlid A."/>
            <person name="Henrissat B."/>
            <person name="Grigoriev I.V."/>
            <person name="Hibbett D.S."/>
            <person name="Martin F."/>
        </authorList>
    </citation>
    <scope>NUCLEOTIDE SEQUENCE [LARGE SCALE GENOMIC DNA]</scope>
    <source>
        <strain evidence="4">ATCC 200175</strain>
    </source>
</reference>
<feature type="region of interest" description="Disordered" evidence="1">
    <location>
        <begin position="51"/>
        <end position="73"/>
    </location>
</feature>
<dbReference type="GO" id="GO:0005794">
    <property type="term" value="C:Golgi apparatus"/>
    <property type="evidence" value="ECO:0007669"/>
    <property type="project" value="TreeGrafter"/>
</dbReference>
<proteinExistence type="predicted"/>
<evidence type="ECO:0000313" key="3">
    <source>
        <dbReference type="EMBL" id="KIJ05923.1"/>
    </source>
</evidence>
<keyword evidence="2" id="KW-0472">Membrane</keyword>
<organism evidence="3 4">
    <name type="scientific">Paxillus involutus ATCC 200175</name>
    <dbReference type="NCBI Taxonomy" id="664439"/>
    <lineage>
        <taxon>Eukaryota</taxon>
        <taxon>Fungi</taxon>
        <taxon>Dikarya</taxon>
        <taxon>Basidiomycota</taxon>
        <taxon>Agaricomycotina</taxon>
        <taxon>Agaricomycetes</taxon>
        <taxon>Agaricomycetidae</taxon>
        <taxon>Boletales</taxon>
        <taxon>Paxilineae</taxon>
        <taxon>Paxillaceae</taxon>
        <taxon>Paxillus</taxon>
    </lineage>
</organism>
<dbReference type="OrthoDB" id="2448307at2759"/>
<accession>A0A0C9T346</accession>
<feature type="region of interest" description="Disordered" evidence="1">
    <location>
        <begin position="416"/>
        <end position="439"/>
    </location>
</feature>
<dbReference type="HOGENOM" id="CLU_029564_0_1_1"/>
<keyword evidence="2" id="KW-0812">Transmembrane</keyword>
<gene>
    <name evidence="3" type="ORF">PAXINDRAFT_20848</name>
</gene>
<feature type="transmembrane region" description="Helical" evidence="2">
    <location>
        <begin position="338"/>
        <end position="356"/>
    </location>
</feature>
<evidence type="ECO:0000313" key="4">
    <source>
        <dbReference type="Proteomes" id="UP000053647"/>
    </source>
</evidence>
<keyword evidence="4" id="KW-1185">Reference proteome</keyword>
<feature type="transmembrane region" description="Helical" evidence="2">
    <location>
        <begin position="275"/>
        <end position="303"/>
    </location>
</feature>
<evidence type="ECO:0000256" key="2">
    <source>
        <dbReference type="SAM" id="Phobius"/>
    </source>
</evidence>
<name>A0A0C9T346_PAXIN</name>
<dbReference type="InterPro" id="IPR040410">
    <property type="entry name" value="UPF0658_Golgi"/>
</dbReference>
<feature type="compositionally biased region" description="Polar residues" evidence="1">
    <location>
        <begin position="14"/>
        <end position="25"/>
    </location>
</feature>
<feature type="transmembrane region" description="Helical" evidence="2">
    <location>
        <begin position="376"/>
        <end position="398"/>
    </location>
</feature>
<feature type="transmembrane region" description="Helical" evidence="2">
    <location>
        <begin position="164"/>
        <end position="185"/>
    </location>
</feature>
<feature type="compositionally biased region" description="Polar residues" evidence="1">
    <location>
        <begin position="420"/>
        <end position="439"/>
    </location>
</feature>
<evidence type="ECO:0000256" key="1">
    <source>
        <dbReference type="SAM" id="MobiDB-lite"/>
    </source>
</evidence>
<feature type="region of interest" description="Disordered" evidence="1">
    <location>
        <begin position="1"/>
        <end position="31"/>
    </location>
</feature>
<keyword evidence="2" id="KW-1133">Transmembrane helix</keyword>
<protein>
    <submittedName>
        <fullName evidence="3">Uncharacterized protein</fullName>
    </submittedName>
</protein>
<dbReference type="PANTHER" id="PTHR34391:SF2">
    <property type="entry name" value="TRP C-TERMINAL DOMAIN-CONTAINING PROTEIN"/>
    <property type="match status" value="1"/>
</dbReference>
<dbReference type="PANTHER" id="PTHR34391">
    <property type="entry name" value="UPF0658 GOLGI APPARATUS MEMBRANE PROTEIN C1952.10C-RELATED"/>
    <property type="match status" value="1"/>
</dbReference>
<reference evidence="3 4" key="1">
    <citation type="submission" date="2014-06" db="EMBL/GenBank/DDBJ databases">
        <authorList>
            <consortium name="DOE Joint Genome Institute"/>
            <person name="Kuo A."/>
            <person name="Kohler A."/>
            <person name="Nagy L.G."/>
            <person name="Floudas D."/>
            <person name="Copeland A."/>
            <person name="Barry K.W."/>
            <person name="Cichocki N."/>
            <person name="Veneault-Fourrey C."/>
            <person name="LaButti K."/>
            <person name="Lindquist E.A."/>
            <person name="Lipzen A."/>
            <person name="Lundell T."/>
            <person name="Morin E."/>
            <person name="Murat C."/>
            <person name="Sun H."/>
            <person name="Tunlid A."/>
            <person name="Henrissat B."/>
            <person name="Grigoriev I.V."/>
            <person name="Hibbett D.S."/>
            <person name="Martin F."/>
            <person name="Nordberg H.P."/>
            <person name="Cantor M.N."/>
            <person name="Hua S.X."/>
        </authorList>
    </citation>
    <scope>NUCLEOTIDE SEQUENCE [LARGE SCALE GENOMIC DNA]</scope>
    <source>
        <strain evidence="3 4">ATCC 200175</strain>
    </source>
</reference>
<dbReference type="EMBL" id="KN820623">
    <property type="protein sequence ID" value="KIJ05923.1"/>
    <property type="molecule type" value="Genomic_DNA"/>
</dbReference>
<feature type="transmembrane region" description="Helical" evidence="2">
    <location>
        <begin position="192"/>
        <end position="210"/>
    </location>
</feature>